<keyword evidence="2" id="KW-0964">Secreted</keyword>
<dbReference type="SMART" id="SM00181">
    <property type="entry name" value="EGF"/>
    <property type="match status" value="2"/>
</dbReference>
<keyword evidence="6 11" id="KW-0720">Serine protease</keyword>
<dbReference type="PROSITE" id="PS01186">
    <property type="entry name" value="EGF_2"/>
    <property type="match status" value="2"/>
</dbReference>
<dbReference type="InterPro" id="IPR033116">
    <property type="entry name" value="TRYPSIN_SER"/>
</dbReference>
<dbReference type="InterPro" id="IPR043504">
    <property type="entry name" value="Peptidase_S1_PA_chymotrypsin"/>
</dbReference>
<dbReference type="Proteomes" id="UP000694401">
    <property type="component" value="Unassembled WGS sequence"/>
</dbReference>
<dbReference type="PROSITE" id="PS00010">
    <property type="entry name" value="ASX_HYDROXYL"/>
    <property type="match status" value="1"/>
</dbReference>
<keyword evidence="3 10" id="KW-0420">Kringle</keyword>
<comment type="subcellular location">
    <subcellularLocation>
        <location evidence="1">Secreted</location>
    </subcellularLocation>
</comment>
<dbReference type="SUPFAM" id="SSF50494">
    <property type="entry name" value="Trypsin-like serine proteases"/>
    <property type="match status" value="1"/>
</dbReference>
<evidence type="ECO:0000256" key="8">
    <source>
        <dbReference type="PIRSR" id="PIRSR001143-1"/>
    </source>
</evidence>
<dbReference type="CDD" id="cd00108">
    <property type="entry name" value="KR"/>
    <property type="match status" value="1"/>
</dbReference>
<feature type="disulfide bond" evidence="9">
    <location>
        <begin position="34"/>
        <end position="43"/>
    </location>
</feature>
<dbReference type="PROSITE" id="PS50240">
    <property type="entry name" value="TRYPSIN_DOM"/>
    <property type="match status" value="1"/>
</dbReference>
<dbReference type="PROSITE" id="PS00022">
    <property type="entry name" value="EGF_1"/>
    <property type="match status" value="2"/>
</dbReference>
<dbReference type="Ensembl" id="ENSZLMT00000005797.1">
    <property type="protein sequence ID" value="ENSZLMP00000005619.1"/>
    <property type="gene ID" value="ENSZLMG00000003950.1"/>
</dbReference>
<dbReference type="GO" id="GO:0005615">
    <property type="term" value="C:extracellular space"/>
    <property type="evidence" value="ECO:0007669"/>
    <property type="project" value="TreeGrafter"/>
</dbReference>
<organism evidence="15 16">
    <name type="scientific">Zosterops lateralis melanops</name>
    <dbReference type="NCBI Taxonomy" id="1220523"/>
    <lineage>
        <taxon>Eukaryota</taxon>
        <taxon>Metazoa</taxon>
        <taxon>Chordata</taxon>
        <taxon>Craniata</taxon>
        <taxon>Vertebrata</taxon>
        <taxon>Euteleostomi</taxon>
        <taxon>Archelosauria</taxon>
        <taxon>Archosauria</taxon>
        <taxon>Dinosauria</taxon>
        <taxon>Saurischia</taxon>
        <taxon>Theropoda</taxon>
        <taxon>Coelurosauria</taxon>
        <taxon>Aves</taxon>
        <taxon>Neognathae</taxon>
        <taxon>Neoaves</taxon>
        <taxon>Telluraves</taxon>
        <taxon>Australaves</taxon>
        <taxon>Passeriformes</taxon>
        <taxon>Sylvioidea</taxon>
        <taxon>Zosteropidae</taxon>
        <taxon>Zosterops</taxon>
    </lineage>
</organism>
<dbReference type="InterPro" id="IPR018114">
    <property type="entry name" value="TRYPSIN_HIS"/>
</dbReference>
<dbReference type="InterPro" id="IPR050127">
    <property type="entry name" value="Serine_Proteases_S1"/>
</dbReference>
<accession>A0A8D2P3T6</accession>
<dbReference type="SUPFAM" id="SSF57196">
    <property type="entry name" value="EGF/Laminin"/>
    <property type="match status" value="1"/>
</dbReference>
<evidence type="ECO:0000256" key="4">
    <source>
        <dbReference type="ARBA" id="ARBA00022670"/>
    </source>
</evidence>
<name>A0A8D2P3T6_ZOSLA</name>
<feature type="disulfide bond" evidence="9">
    <location>
        <begin position="110"/>
        <end position="119"/>
    </location>
</feature>
<evidence type="ECO:0000256" key="7">
    <source>
        <dbReference type="ARBA" id="ARBA00023157"/>
    </source>
</evidence>
<dbReference type="InterPro" id="IPR018056">
    <property type="entry name" value="Kringle_CS"/>
</dbReference>
<dbReference type="Gene3D" id="2.40.20.10">
    <property type="entry name" value="Plasminogen Kringle 4"/>
    <property type="match status" value="1"/>
</dbReference>
<dbReference type="InterPro" id="IPR000742">
    <property type="entry name" value="EGF"/>
</dbReference>
<dbReference type="InterPro" id="IPR000001">
    <property type="entry name" value="Kringle"/>
</dbReference>
<dbReference type="PROSITE" id="PS00135">
    <property type="entry name" value="TRYPSIN_SER"/>
    <property type="match status" value="1"/>
</dbReference>
<feature type="domain" description="EGF-like" evidence="12">
    <location>
        <begin position="82"/>
        <end position="120"/>
    </location>
</feature>
<keyword evidence="7 9" id="KW-1015">Disulfide bond</keyword>
<dbReference type="InterPro" id="IPR012224">
    <property type="entry name" value="Pept_S1A_FX"/>
</dbReference>
<evidence type="ECO:0000259" key="13">
    <source>
        <dbReference type="PROSITE" id="PS50070"/>
    </source>
</evidence>
<dbReference type="InterPro" id="IPR038178">
    <property type="entry name" value="Kringle_sf"/>
</dbReference>
<dbReference type="InterPro" id="IPR001254">
    <property type="entry name" value="Trypsin_dom"/>
</dbReference>
<evidence type="ECO:0000256" key="6">
    <source>
        <dbReference type="ARBA" id="ARBA00022825"/>
    </source>
</evidence>
<feature type="active site" description="Charge relay system" evidence="8">
    <location>
        <position position="421"/>
    </location>
</feature>
<feature type="active site" description="Charge relay system" evidence="8">
    <location>
        <position position="274"/>
    </location>
</feature>
<dbReference type="SUPFAM" id="SSF57440">
    <property type="entry name" value="Kringle-like"/>
    <property type="match status" value="1"/>
</dbReference>
<reference evidence="15" key="1">
    <citation type="submission" date="2025-08" db="UniProtKB">
        <authorList>
            <consortium name="Ensembl"/>
        </authorList>
    </citation>
    <scope>IDENTIFICATION</scope>
</reference>
<dbReference type="InterPro" id="IPR009003">
    <property type="entry name" value="Peptidase_S1_PA"/>
</dbReference>
<dbReference type="AlphaFoldDB" id="A0A8D2P3T6"/>
<dbReference type="Gene3D" id="2.40.10.10">
    <property type="entry name" value="Trypsin-like serine proteases"/>
    <property type="match status" value="1"/>
</dbReference>
<evidence type="ECO:0000256" key="3">
    <source>
        <dbReference type="ARBA" id="ARBA00022572"/>
    </source>
</evidence>
<dbReference type="PROSITE" id="PS00134">
    <property type="entry name" value="TRYPSIN_HIS"/>
    <property type="match status" value="1"/>
</dbReference>
<evidence type="ECO:0000259" key="12">
    <source>
        <dbReference type="PROSITE" id="PS50026"/>
    </source>
</evidence>
<dbReference type="PIRSF" id="PIRSF001143">
    <property type="entry name" value="Factor_X"/>
    <property type="match status" value="1"/>
</dbReference>
<feature type="active site" description="Charge relay system" evidence="8">
    <location>
        <position position="323"/>
    </location>
</feature>
<dbReference type="GO" id="GO:0007596">
    <property type="term" value="P:blood coagulation"/>
    <property type="evidence" value="ECO:0007669"/>
    <property type="project" value="InterPro"/>
</dbReference>
<dbReference type="InterPro" id="IPR013806">
    <property type="entry name" value="Kringle-like"/>
</dbReference>
<dbReference type="Gene3D" id="2.10.25.10">
    <property type="entry name" value="Laminin"/>
    <property type="match status" value="2"/>
</dbReference>
<evidence type="ECO:0000256" key="5">
    <source>
        <dbReference type="ARBA" id="ARBA00022801"/>
    </source>
</evidence>
<keyword evidence="5 11" id="KW-0378">Hydrolase</keyword>
<evidence type="ECO:0000256" key="10">
    <source>
        <dbReference type="PROSITE-ProRule" id="PRU00121"/>
    </source>
</evidence>
<dbReference type="PANTHER" id="PTHR24264">
    <property type="entry name" value="TRYPSIN-RELATED"/>
    <property type="match status" value="1"/>
</dbReference>
<dbReference type="Pfam" id="PF00051">
    <property type="entry name" value="Kringle"/>
    <property type="match status" value="1"/>
</dbReference>
<dbReference type="SMART" id="SM00020">
    <property type="entry name" value="Tryp_SPc"/>
    <property type="match status" value="1"/>
</dbReference>
<evidence type="ECO:0000259" key="14">
    <source>
        <dbReference type="PROSITE" id="PS50240"/>
    </source>
</evidence>
<reference evidence="15" key="2">
    <citation type="submission" date="2025-09" db="UniProtKB">
        <authorList>
            <consortium name="Ensembl"/>
        </authorList>
    </citation>
    <scope>IDENTIFICATION</scope>
</reference>
<protein>
    <submittedName>
        <fullName evidence="15">Hyaluronan binding protein 2</fullName>
    </submittedName>
</protein>
<keyword evidence="4 11" id="KW-0645">Protease</keyword>
<evidence type="ECO:0000256" key="2">
    <source>
        <dbReference type="ARBA" id="ARBA00022525"/>
    </source>
</evidence>
<dbReference type="CDD" id="cd00054">
    <property type="entry name" value="EGF_CA"/>
    <property type="match status" value="2"/>
</dbReference>
<dbReference type="InterPro" id="IPR001881">
    <property type="entry name" value="EGF-like_Ca-bd_dom"/>
</dbReference>
<keyword evidence="16" id="KW-1185">Reference proteome</keyword>
<feature type="domain" description="EGF-like" evidence="12">
    <location>
        <begin position="8"/>
        <end position="44"/>
    </location>
</feature>
<feature type="disulfide bond" evidence="9">
    <location>
        <begin position="91"/>
        <end position="108"/>
    </location>
</feature>
<dbReference type="SMART" id="SM00130">
    <property type="entry name" value="KR"/>
    <property type="match status" value="1"/>
</dbReference>
<feature type="domain" description="Kringle" evidence="13">
    <location>
        <begin position="125"/>
        <end position="207"/>
    </location>
</feature>
<dbReference type="GO" id="GO:0006508">
    <property type="term" value="P:proteolysis"/>
    <property type="evidence" value="ECO:0007669"/>
    <property type="project" value="UniProtKB-KW"/>
</dbReference>
<dbReference type="InterPro" id="IPR001314">
    <property type="entry name" value="Peptidase_S1A"/>
</dbReference>
<dbReference type="InterPro" id="IPR000152">
    <property type="entry name" value="EGF-type_Asp/Asn_hydroxyl_site"/>
</dbReference>
<dbReference type="SMART" id="SM00179">
    <property type="entry name" value="EGF_CA"/>
    <property type="match status" value="2"/>
</dbReference>
<proteinExistence type="predicted"/>
<evidence type="ECO:0000313" key="16">
    <source>
        <dbReference type="Proteomes" id="UP000694401"/>
    </source>
</evidence>
<dbReference type="PROSITE" id="PS50070">
    <property type="entry name" value="KRINGLE_2"/>
    <property type="match status" value="1"/>
</dbReference>
<dbReference type="Pfam" id="PF00008">
    <property type="entry name" value="EGF"/>
    <property type="match status" value="2"/>
</dbReference>
<dbReference type="PRINTS" id="PR00010">
    <property type="entry name" value="EGFBLOOD"/>
</dbReference>
<evidence type="ECO:0000256" key="1">
    <source>
        <dbReference type="ARBA" id="ARBA00004613"/>
    </source>
</evidence>
<dbReference type="PROSITE" id="PS00021">
    <property type="entry name" value="KRINGLE_1"/>
    <property type="match status" value="1"/>
</dbReference>
<evidence type="ECO:0000313" key="15">
    <source>
        <dbReference type="Ensembl" id="ENSZLMP00000005619.1"/>
    </source>
</evidence>
<evidence type="ECO:0000256" key="9">
    <source>
        <dbReference type="PROSITE-ProRule" id="PRU00076"/>
    </source>
</evidence>
<dbReference type="GO" id="GO:0005509">
    <property type="term" value="F:calcium ion binding"/>
    <property type="evidence" value="ECO:0007669"/>
    <property type="project" value="InterPro"/>
</dbReference>
<evidence type="ECO:0000256" key="11">
    <source>
        <dbReference type="RuleBase" id="RU363034"/>
    </source>
</evidence>
<sequence>MYLHPFTSADSCSSNPCKNGGTCEDRRGDFSCRCPEPYSGATCEKVENRCLEKNCHIGDCLITLTPPYFKCSCKPPYRRPFSSKQCSPNPCKNGGICIRNRQRSKFTCRCPEPFRGRFCEIGPYDCYEEDSSTYRGRVNQAENGRTCLHWNSHHLLNVPFNAFMEDADSYGIGEHNFCRNPDDDEKPWCYIRKNKEIDWEYCDVSPCSDPPEIFQTCGQPEVRGTLKRIYGGSKATPGKHPWMAHLQIQTSPDGSGHFCGGVLIKSCWVLTAAHCLENPVLKIQVSLGKQNIKEKEDHEQIFDGVETILHEEYKEKGGVPYNDIALLKLKPVDGRCAVETKYVKIACLPDFFLPVGTYCFISGWGDTEAGDHSHQLLDAKVKLISQMKCNEPQLHGNRLDESMFCAGRLRKPGIDSCQGDSGGPLTCVKNGSYYVYGLVSWGDGCGLRNKPGVYTQVTKYANWINDVIQSSSRSYH</sequence>
<dbReference type="GO" id="GO:0004252">
    <property type="term" value="F:serine-type endopeptidase activity"/>
    <property type="evidence" value="ECO:0007669"/>
    <property type="project" value="InterPro"/>
</dbReference>
<dbReference type="PANTHER" id="PTHR24264:SF40">
    <property type="entry name" value="HYALURONAN-BINDING PROTEIN 2"/>
    <property type="match status" value="1"/>
</dbReference>
<keyword evidence="9" id="KW-0245">EGF-like domain</keyword>
<comment type="caution">
    <text evidence="9">Lacks conserved residue(s) required for the propagation of feature annotation.</text>
</comment>
<dbReference type="PRINTS" id="PR00018">
    <property type="entry name" value="KRINGLE"/>
</dbReference>
<feature type="domain" description="Peptidase S1" evidence="14">
    <location>
        <begin position="229"/>
        <end position="469"/>
    </location>
</feature>
<dbReference type="CDD" id="cd00190">
    <property type="entry name" value="Tryp_SPc"/>
    <property type="match status" value="1"/>
</dbReference>
<dbReference type="Pfam" id="PF00089">
    <property type="entry name" value="Trypsin"/>
    <property type="match status" value="1"/>
</dbReference>
<dbReference type="PRINTS" id="PR00722">
    <property type="entry name" value="CHYMOTRYPSIN"/>
</dbReference>
<dbReference type="PROSITE" id="PS50026">
    <property type="entry name" value="EGF_3"/>
    <property type="match status" value="2"/>
</dbReference>